<evidence type="ECO:0000256" key="2">
    <source>
        <dbReference type="SAM" id="SignalP"/>
    </source>
</evidence>
<name>A0A2T0M120_9PSEU</name>
<dbReference type="Pfam" id="PF13653">
    <property type="entry name" value="GDPD_2"/>
    <property type="match status" value="1"/>
</dbReference>
<dbReference type="PANTHER" id="PTHR31571">
    <property type="entry name" value="ALTERED INHERITANCE OF MITOCHONDRIA PROTEIN 6"/>
    <property type="match status" value="1"/>
</dbReference>
<dbReference type="PANTHER" id="PTHR31571:SF1">
    <property type="entry name" value="ALTERED INHERITANCE OF MITOCHONDRIA PROTEIN 6"/>
    <property type="match status" value="1"/>
</dbReference>
<dbReference type="AlphaFoldDB" id="A0A2T0M120"/>
<dbReference type="SUPFAM" id="SSF51695">
    <property type="entry name" value="PLC-like phosphodiesterases"/>
    <property type="match status" value="1"/>
</dbReference>
<dbReference type="InterPro" id="IPR051236">
    <property type="entry name" value="HAT_RTT109-like"/>
</dbReference>
<dbReference type="Gene3D" id="3.20.20.190">
    <property type="entry name" value="Phosphatidylinositol (PI) phosphodiesterase"/>
    <property type="match status" value="1"/>
</dbReference>
<dbReference type="RefSeq" id="WP_106177363.1">
    <property type="nucleotide sequence ID" value="NZ_PVNH01000002.1"/>
</dbReference>
<evidence type="ECO:0000313" key="3">
    <source>
        <dbReference type="EMBL" id="PRX50257.1"/>
    </source>
</evidence>
<accession>A0A2T0M120</accession>
<sequence>MPNSRRVLTVLLGFLAVLGLVSAPASATGRPDWHVRPLAQAHAHNDYEHDRPLLDALDHGFTSVEADIYLVDGELLVGHDLVDLTPERTLEALYLEPLRRRVLANHGHVYRRHAELQLLVDIKSAAGPTYAALEQRLRDPRYSFLFTSYTAGKVRERAVTVVLSGNRPRDILAAQRSRLAFYDGRIVDQSDLGPGSDARLTPLVSDNWTRLFTWTGVGPFPAEERARLAEIVRIAHAARQRVRFWATPDTPGPAREALWTALLEAGVDHINTDDLAGLEEFLRGFRGARKVA</sequence>
<organism evidence="3 4">
    <name type="scientific">Prauserella shujinwangii</name>
    <dbReference type="NCBI Taxonomy" id="1453103"/>
    <lineage>
        <taxon>Bacteria</taxon>
        <taxon>Bacillati</taxon>
        <taxon>Actinomycetota</taxon>
        <taxon>Actinomycetes</taxon>
        <taxon>Pseudonocardiales</taxon>
        <taxon>Pseudonocardiaceae</taxon>
        <taxon>Prauserella</taxon>
    </lineage>
</organism>
<feature type="signal peptide" evidence="2">
    <location>
        <begin position="1"/>
        <end position="27"/>
    </location>
</feature>
<keyword evidence="4" id="KW-1185">Reference proteome</keyword>
<protein>
    <recommendedName>
        <fullName evidence="1">Altered inheritance of mitochondria protein 6</fullName>
    </recommendedName>
</protein>
<dbReference type="CDD" id="cd08577">
    <property type="entry name" value="PI-PLCc_GDPD_SF_unchar3"/>
    <property type="match status" value="1"/>
</dbReference>
<dbReference type="EMBL" id="PVNH01000002">
    <property type="protein sequence ID" value="PRX50257.1"/>
    <property type="molecule type" value="Genomic_DNA"/>
</dbReference>
<comment type="caution">
    <text evidence="3">The sequence shown here is derived from an EMBL/GenBank/DDBJ whole genome shotgun (WGS) entry which is preliminary data.</text>
</comment>
<evidence type="ECO:0000256" key="1">
    <source>
        <dbReference type="ARBA" id="ARBA00014286"/>
    </source>
</evidence>
<dbReference type="GO" id="GO:0006629">
    <property type="term" value="P:lipid metabolic process"/>
    <property type="evidence" value="ECO:0007669"/>
    <property type="project" value="InterPro"/>
</dbReference>
<keyword evidence="2" id="KW-0732">Signal</keyword>
<dbReference type="InterPro" id="IPR017946">
    <property type="entry name" value="PLC-like_Pdiesterase_TIM-brl"/>
</dbReference>
<dbReference type="Proteomes" id="UP000238362">
    <property type="component" value="Unassembled WGS sequence"/>
</dbReference>
<gene>
    <name evidence="3" type="ORF">B0I33_102376</name>
</gene>
<dbReference type="InterPro" id="IPR039559">
    <property type="entry name" value="AIM6_PI-PLC-like_dom"/>
</dbReference>
<feature type="chain" id="PRO_5015517603" description="Altered inheritance of mitochondria protein 6" evidence="2">
    <location>
        <begin position="28"/>
        <end position="292"/>
    </location>
</feature>
<dbReference type="OrthoDB" id="9794455at2"/>
<proteinExistence type="predicted"/>
<evidence type="ECO:0000313" key="4">
    <source>
        <dbReference type="Proteomes" id="UP000238362"/>
    </source>
</evidence>
<dbReference type="GO" id="GO:0008081">
    <property type="term" value="F:phosphoric diester hydrolase activity"/>
    <property type="evidence" value="ECO:0007669"/>
    <property type="project" value="InterPro"/>
</dbReference>
<reference evidence="3 4" key="1">
    <citation type="submission" date="2018-03" db="EMBL/GenBank/DDBJ databases">
        <title>Genomic Encyclopedia of Type Strains, Phase III (KMG-III): the genomes of soil and plant-associated and newly described type strains.</title>
        <authorList>
            <person name="Whitman W."/>
        </authorList>
    </citation>
    <scope>NUCLEOTIDE SEQUENCE [LARGE SCALE GENOMIC DNA]</scope>
    <source>
        <strain evidence="3 4">CGMCC 4.7125</strain>
    </source>
</reference>